<dbReference type="Proteomes" id="UP000017837">
    <property type="component" value="Unassembled WGS sequence"/>
</dbReference>
<gene>
    <name evidence="6" type="ORF">ABENE_04085</name>
</gene>
<evidence type="ECO:0000313" key="7">
    <source>
        <dbReference type="Proteomes" id="UP000017837"/>
    </source>
</evidence>
<dbReference type="PANTHER" id="PTHR45138">
    <property type="entry name" value="REGULATORY COMPONENTS OF SENSORY TRANSDUCTION SYSTEM"/>
    <property type="match status" value="1"/>
</dbReference>
<dbReference type="Gene3D" id="3.30.70.270">
    <property type="match status" value="1"/>
</dbReference>
<dbReference type="PANTHER" id="PTHR45138:SF9">
    <property type="entry name" value="DIGUANYLATE CYCLASE DGCM-RELATED"/>
    <property type="match status" value="1"/>
</dbReference>
<dbReference type="FunFam" id="3.30.70.270:FF:000001">
    <property type="entry name" value="Diguanylate cyclase domain protein"/>
    <property type="match status" value="1"/>
</dbReference>
<dbReference type="FunFam" id="3.40.50.2300:FF:000574">
    <property type="entry name" value="Response regulator PleD"/>
    <property type="match status" value="1"/>
</dbReference>
<dbReference type="GO" id="GO:0000160">
    <property type="term" value="P:phosphorelay signal transduction system"/>
    <property type="evidence" value="ECO:0007669"/>
    <property type="project" value="InterPro"/>
</dbReference>
<evidence type="ECO:0000256" key="1">
    <source>
        <dbReference type="ARBA" id="ARBA00012528"/>
    </source>
</evidence>
<accession>V4RRP6</accession>
<dbReference type="CDD" id="cd01949">
    <property type="entry name" value="GGDEF"/>
    <property type="match status" value="1"/>
</dbReference>
<dbReference type="InterPro" id="IPR011006">
    <property type="entry name" value="CheY-like_superfamily"/>
</dbReference>
<dbReference type="GO" id="GO:1902201">
    <property type="term" value="P:negative regulation of bacterial-type flagellum-dependent cell motility"/>
    <property type="evidence" value="ECO:0007669"/>
    <property type="project" value="TreeGrafter"/>
</dbReference>
<dbReference type="PATRIC" id="fig|1121022.4.peg.809"/>
<dbReference type="GO" id="GO:0052621">
    <property type="term" value="F:diguanylate cyclase activity"/>
    <property type="evidence" value="ECO:0007669"/>
    <property type="project" value="UniProtKB-EC"/>
</dbReference>
<dbReference type="RefSeq" id="WP_018079810.1">
    <property type="nucleotide sequence ID" value="NZ_AQWM01000001.1"/>
</dbReference>
<name>V4RRP6_9CAUL</name>
<keyword evidence="7" id="KW-1185">Reference proteome</keyword>
<dbReference type="SMART" id="SM00448">
    <property type="entry name" value="REC"/>
    <property type="match status" value="2"/>
</dbReference>
<dbReference type="SUPFAM" id="SSF55073">
    <property type="entry name" value="Nucleotide cyclase"/>
    <property type="match status" value="1"/>
</dbReference>
<dbReference type="NCBIfam" id="NF007135">
    <property type="entry name" value="PRK09581.1"/>
    <property type="match status" value="1"/>
</dbReference>
<evidence type="ECO:0000256" key="2">
    <source>
        <dbReference type="ARBA" id="ARBA00034247"/>
    </source>
</evidence>
<sequence>MTARVLIVDDIAANVRLLQAKLEADYYEVLTAQDGRTAIAKAASEQPDIILLDVMMPEIDGYEVCRQLKNNPATQHIPIILITALDGRDDRLSGLEAGADDFLTKPVDDVILMARLQALVRLKQMVDDLRQREASSRRAGLVDNDLLQRQISATGNVLILDDNPRQAERLMLQLGEDHRCAYETDPVNAMKIAGGRVDLVVLNLTAKAFDPLRWVAQLRTNEATRQRPVLAIINADERKIMFKALELGVNDVVPRPVDMQELRARAKTQIRRKRYGDFLRNSLDRSLEMAVTDPLTGLNNRRFLDHQLSMAMARHTTSKDAEADIVSLLMLDIDFFKRVNDTYGHDAGDEVIREFARRLSLNVRAIDMPCRFGGEEFVVLMPGTDQADAAHIAERVRSQVADTPFVLADGRELDVTVSVGVATSRGMGDAPESLLKRADEGVYEAKQSGRNRVIVRSAA</sequence>
<dbReference type="CDD" id="cd17538">
    <property type="entry name" value="REC_D1_PleD-like"/>
    <property type="match status" value="1"/>
</dbReference>
<evidence type="ECO:0000259" key="5">
    <source>
        <dbReference type="PROSITE" id="PS50887"/>
    </source>
</evidence>
<comment type="caution">
    <text evidence="6">The sequence shown here is derived from an EMBL/GenBank/DDBJ whole genome shotgun (WGS) entry which is preliminary data.</text>
</comment>
<feature type="modified residue" description="4-aspartylphosphate" evidence="3">
    <location>
        <position position="53"/>
    </location>
</feature>
<dbReference type="EC" id="2.7.7.65" evidence="1"/>
<dbReference type="Pfam" id="PF00072">
    <property type="entry name" value="Response_reg"/>
    <property type="match status" value="2"/>
</dbReference>
<dbReference type="OrthoDB" id="9812260at2"/>
<dbReference type="STRING" id="1121022.GCA_000376105_00124"/>
<dbReference type="InterPro" id="IPR000160">
    <property type="entry name" value="GGDEF_dom"/>
</dbReference>
<dbReference type="eggNOG" id="COG3706">
    <property type="taxonomic scope" value="Bacteria"/>
</dbReference>
<feature type="domain" description="GGDEF" evidence="5">
    <location>
        <begin position="324"/>
        <end position="458"/>
    </location>
</feature>
<dbReference type="PROSITE" id="PS50110">
    <property type="entry name" value="RESPONSE_REGULATORY"/>
    <property type="match status" value="2"/>
</dbReference>
<feature type="domain" description="Response regulatory" evidence="4">
    <location>
        <begin position="156"/>
        <end position="270"/>
    </location>
</feature>
<dbReference type="SMART" id="SM00267">
    <property type="entry name" value="GGDEF"/>
    <property type="match status" value="1"/>
</dbReference>
<proteinExistence type="predicted"/>
<dbReference type="SUPFAM" id="SSF52172">
    <property type="entry name" value="CheY-like"/>
    <property type="match status" value="2"/>
</dbReference>
<dbReference type="PROSITE" id="PS50887">
    <property type="entry name" value="GGDEF"/>
    <property type="match status" value="1"/>
</dbReference>
<keyword evidence="3" id="KW-0597">Phosphoprotein</keyword>
<comment type="catalytic activity">
    <reaction evidence="2">
        <text>2 GTP = 3',3'-c-di-GMP + 2 diphosphate</text>
        <dbReference type="Rhea" id="RHEA:24898"/>
        <dbReference type="ChEBI" id="CHEBI:33019"/>
        <dbReference type="ChEBI" id="CHEBI:37565"/>
        <dbReference type="ChEBI" id="CHEBI:58805"/>
        <dbReference type="EC" id="2.7.7.65"/>
    </reaction>
</comment>
<dbReference type="NCBIfam" id="TIGR00254">
    <property type="entry name" value="GGDEF"/>
    <property type="match status" value="1"/>
</dbReference>
<feature type="domain" description="Response regulatory" evidence="4">
    <location>
        <begin position="4"/>
        <end position="120"/>
    </location>
</feature>
<dbReference type="Pfam" id="PF00990">
    <property type="entry name" value="GGDEF"/>
    <property type="match status" value="1"/>
</dbReference>
<evidence type="ECO:0000256" key="3">
    <source>
        <dbReference type="PROSITE-ProRule" id="PRU00169"/>
    </source>
</evidence>
<dbReference type="InterPro" id="IPR043128">
    <property type="entry name" value="Rev_trsase/Diguanyl_cyclase"/>
</dbReference>
<dbReference type="EMBL" id="AWGB01000006">
    <property type="protein sequence ID" value="ESQ93873.1"/>
    <property type="molecule type" value="Genomic_DNA"/>
</dbReference>
<protein>
    <recommendedName>
        <fullName evidence="1">diguanylate cyclase</fullName>
        <ecNumber evidence="1">2.7.7.65</ecNumber>
    </recommendedName>
</protein>
<organism evidence="6 7">
    <name type="scientific">Asticcacaulis benevestitus DSM 16100 = ATCC BAA-896</name>
    <dbReference type="NCBI Taxonomy" id="1121022"/>
    <lineage>
        <taxon>Bacteria</taxon>
        <taxon>Pseudomonadati</taxon>
        <taxon>Pseudomonadota</taxon>
        <taxon>Alphaproteobacteria</taxon>
        <taxon>Caulobacterales</taxon>
        <taxon>Caulobacteraceae</taxon>
        <taxon>Asticcacaulis</taxon>
    </lineage>
</organism>
<dbReference type="GO" id="GO:0005886">
    <property type="term" value="C:plasma membrane"/>
    <property type="evidence" value="ECO:0007669"/>
    <property type="project" value="TreeGrafter"/>
</dbReference>
<evidence type="ECO:0000313" key="6">
    <source>
        <dbReference type="EMBL" id="ESQ93873.1"/>
    </source>
</evidence>
<dbReference type="AlphaFoldDB" id="V4RRP6"/>
<dbReference type="InterPro" id="IPR029787">
    <property type="entry name" value="Nucleotide_cyclase"/>
</dbReference>
<evidence type="ECO:0000259" key="4">
    <source>
        <dbReference type="PROSITE" id="PS50110"/>
    </source>
</evidence>
<dbReference type="InterPro" id="IPR001789">
    <property type="entry name" value="Sig_transdc_resp-reg_receiver"/>
</dbReference>
<comment type="caution">
    <text evidence="3">Lacks conserved residue(s) required for the propagation of feature annotation.</text>
</comment>
<dbReference type="InterPro" id="IPR050469">
    <property type="entry name" value="Diguanylate_Cyclase"/>
</dbReference>
<dbReference type="Gene3D" id="3.40.50.2300">
    <property type="match status" value="1"/>
</dbReference>
<dbReference type="GO" id="GO:0043709">
    <property type="term" value="P:cell adhesion involved in single-species biofilm formation"/>
    <property type="evidence" value="ECO:0007669"/>
    <property type="project" value="TreeGrafter"/>
</dbReference>
<reference evidence="6 7" key="1">
    <citation type="journal article" date="2014" name="Nature">
        <title>Sequential evolution of bacterial morphology by co-option of a developmental regulator.</title>
        <authorList>
            <person name="Jiang C."/>
            <person name="Brown P.J."/>
            <person name="Ducret A."/>
            <person name="Brun Y.V."/>
        </authorList>
    </citation>
    <scope>NUCLEOTIDE SEQUENCE [LARGE SCALE GENOMIC DNA]</scope>
    <source>
        <strain evidence="6 7">DSM 16100</strain>
    </source>
</reference>